<dbReference type="PANTHER" id="PTHR32243:SF50">
    <property type="entry name" value="MALTOSE_MALTODEXTRIN TRANSPORT SYSTEM PERMEASE PROTEIN MALG"/>
    <property type="match status" value="1"/>
</dbReference>
<dbReference type="CDD" id="cd06261">
    <property type="entry name" value="TM_PBP2"/>
    <property type="match status" value="1"/>
</dbReference>
<evidence type="ECO:0000313" key="11">
    <source>
        <dbReference type="EMBL" id="MBS5333189.1"/>
    </source>
</evidence>
<dbReference type="InterPro" id="IPR050901">
    <property type="entry name" value="BP-dep_ABC_trans_perm"/>
</dbReference>
<dbReference type="AlphaFoldDB" id="A0A943DE55"/>
<dbReference type="InterPro" id="IPR035906">
    <property type="entry name" value="MetI-like_sf"/>
</dbReference>
<feature type="domain" description="ABC transmembrane type-1" evidence="10">
    <location>
        <begin position="80"/>
        <end position="274"/>
    </location>
</feature>
<feature type="transmembrane region" description="Helical" evidence="9">
    <location>
        <begin position="256"/>
        <end position="274"/>
    </location>
</feature>
<evidence type="ECO:0000256" key="6">
    <source>
        <dbReference type="ARBA" id="ARBA00022692"/>
    </source>
</evidence>
<evidence type="ECO:0000259" key="10">
    <source>
        <dbReference type="PROSITE" id="PS50928"/>
    </source>
</evidence>
<evidence type="ECO:0000256" key="9">
    <source>
        <dbReference type="RuleBase" id="RU363032"/>
    </source>
</evidence>
<organism evidence="11 12">
    <name type="scientific">Subdoligranulum variabile</name>
    <dbReference type="NCBI Taxonomy" id="214851"/>
    <lineage>
        <taxon>Bacteria</taxon>
        <taxon>Bacillati</taxon>
        <taxon>Bacillota</taxon>
        <taxon>Clostridia</taxon>
        <taxon>Eubacteriales</taxon>
        <taxon>Oscillospiraceae</taxon>
        <taxon>Subdoligranulum</taxon>
    </lineage>
</organism>
<sequence>MQKQLKQGRVKKTIFSIIRHLVLALLAFIWLVPIAWLLLTSFSTDKGINFTRFVPEGFTLWNYISIMTAPDSVAQFPRWFMNTLVVACFNCVISTCFVLMVAYAISCCRFKGRRLLQNLSVTVNLFPGVLAMIAVYFVLKYMNLTNSYAGLIMVYAGSSGLGYLICKGFFDTVPVSLREAAKLDGASEARIFFQIVIPMSRPILVYTIINSFLIPWTDFVMAKMILNSGISTDWTVAIGLYNMLQKALINSYFSRFCAGGVLVAIPISILFVIMQKFYVEGITSGAAKG</sequence>
<evidence type="ECO:0000256" key="3">
    <source>
        <dbReference type="ARBA" id="ARBA00022448"/>
    </source>
</evidence>
<keyword evidence="3 9" id="KW-0813">Transport</keyword>
<name>A0A943DE55_9FIRM</name>
<dbReference type="PROSITE" id="PS50928">
    <property type="entry name" value="ABC_TM1"/>
    <property type="match status" value="1"/>
</dbReference>
<reference evidence="11" key="1">
    <citation type="submission" date="2021-02" db="EMBL/GenBank/DDBJ databases">
        <title>Infant gut strain persistence is associated with maternal origin, phylogeny, and functional potential including surface adhesion and iron acquisition.</title>
        <authorList>
            <person name="Lou Y.C."/>
        </authorList>
    </citation>
    <scope>NUCLEOTIDE SEQUENCE</scope>
    <source>
        <strain evidence="11">L3_101_000M1_dasL3_101_000M1_concoct_87</strain>
    </source>
</reference>
<keyword evidence="5" id="KW-0762">Sugar transport</keyword>
<dbReference type="GO" id="GO:0005886">
    <property type="term" value="C:plasma membrane"/>
    <property type="evidence" value="ECO:0007669"/>
    <property type="project" value="UniProtKB-SubCell"/>
</dbReference>
<gene>
    <name evidence="11" type="ORF">KHY36_11760</name>
</gene>
<evidence type="ECO:0000256" key="4">
    <source>
        <dbReference type="ARBA" id="ARBA00022475"/>
    </source>
</evidence>
<dbReference type="Proteomes" id="UP000759273">
    <property type="component" value="Unassembled WGS sequence"/>
</dbReference>
<feature type="transmembrane region" description="Helical" evidence="9">
    <location>
        <begin position="151"/>
        <end position="170"/>
    </location>
</feature>
<evidence type="ECO:0000256" key="7">
    <source>
        <dbReference type="ARBA" id="ARBA00022989"/>
    </source>
</evidence>
<feature type="transmembrane region" description="Helical" evidence="9">
    <location>
        <begin position="21"/>
        <end position="39"/>
    </location>
</feature>
<keyword evidence="7 9" id="KW-1133">Transmembrane helix</keyword>
<dbReference type="InterPro" id="IPR000515">
    <property type="entry name" value="MetI-like"/>
</dbReference>
<protein>
    <submittedName>
        <fullName evidence="11">ABC transporter permease subunit</fullName>
    </submittedName>
</protein>
<dbReference type="Gene3D" id="1.10.3720.10">
    <property type="entry name" value="MetI-like"/>
    <property type="match status" value="1"/>
</dbReference>
<feature type="transmembrane region" description="Helical" evidence="9">
    <location>
        <begin position="79"/>
        <end position="103"/>
    </location>
</feature>
<comment type="similarity">
    <text evidence="2">Belongs to the binding-protein-dependent transport system permease family. MalFG subfamily.</text>
</comment>
<comment type="caution">
    <text evidence="11">The sequence shown here is derived from an EMBL/GenBank/DDBJ whole genome shotgun (WGS) entry which is preliminary data.</text>
</comment>
<dbReference type="Pfam" id="PF00528">
    <property type="entry name" value="BPD_transp_1"/>
    <property type="match status" value="1"/>
</dbReference>
<comment type="subcellular location">
    <subcellularLocation>
        <location evidence="1 9">Cell membrane</location>
        <topology evidence="1 9">Multi-pass membrane protein</topology>
    </subcellularLocation>
</comment>
<proteinExistence type="inferred from homology"/>
<dbReference type="SUPFAM" id="SSF161098">
    <property type="entry name" value="MetI-like"/>
    <property type="match status" value="1"/>
</dbReference>
<evidence type="ECO:0000256" key="1">
    <source>
        <dbReference type="ARBA" id="ARBA00004651"/>
    </source>
</evidence>
<evidence type="ECO:0000256" key="5">
    <source>
        <dbReference type="ARBA" id="ARBA00022597"/>
    </source>
</evidence>
<dbReference type="PANTHER" id="PTHR32243">
    <property type="entry name" value="MALTOSE TRANSPORT SYSTEM PERMEASE-RELATED"/>
    <property type="match status" value="1"/>
</dbReference>
<evidence type="ECO:0000313" key="12">
    <source>
        <dbReference type="Proteomes" id="UP000759273"/>
    </source>
</evidence>
<feature type="transmembrane region" description="Helical" evidence="9">
    <location>
        <begin position="115"/>
        <end position="139"/>
    </location>
</feature>
<evidence type="ECO:0000256" key="8">
    <source>
        <dbReference type="ARBA" id="ARBA00023136"/>
    </source>
</evidence>
<accession>A0A943DE55</accession>
<dbReference type="GO" id="GO:0055085">
    <property type="term" value="P:transmembrane transport"/>
    <property type="evidence" value="ECO:0007669"/>
    <property type="project" value="InterPro"/>
</dbReference>
<feature type="transmembrane region" description="Helical" evidence="9">
    <location>
        <begin position="191"/>
        <end position="213"/>
    </location>
</feature>
<keyword evidence="6 9" id="KW-0812">Transmembrane</keyword>
<evidence type="ECO:0000256" key="2">
    <source>
        <dbReference type="ARBA" id="ARBA00009047"/>
    </source>
</evidence>
<keyword evidence="4" id="KW-1003">Cell membrane</keyword>
<dbReference type="EMBL" id="JAGZGG010000033">
    <property type="protein sequence ID" value="MBS5333189.1"/>
    <property type="molecule type" value="Genomic_DNA"/>
</dbReference>
<keyword evidence="8 9" id="KW-0472">Membrane</keyword>